<evidence type="ECO:0000259" key="4">
    <source>
        <dbReference type="PROSITE" id="PS50110"/>
    </source>
</evidence>
<comment type="caution">
    <text evidence="5">The sequence shown here is derived from an EMBL/GenBank/DDBJ whole genome shotgun (WGS) entry which is preliminary data.</text>
</comment>
<dbReference type="Proteomes" id="UP000218542">
    <property type="component" value="Unassembled WGS sequence"/>
</dbReference>
<dbReference type="CDD" id="cd00156">
    <property type="entry name" value="REC"/>
    <property type="match status" value="1"/>
</dbReference>
<evidence type="ECO:0000256" key="1">
    <source>
        <dbReference type="ARBA" id="ARBA00022553"/>
    </source>
</evidence>
<sequence>MVIDGEKERRDVLHIFFSREGYKVKVVDNGSVAKKVLRKERFDLVLCDWAAPEVYNYDVIQNLNKLKKRPGIGIITCWSGKIMSINNGDLDVDFIARKPFDLSHLLKQIREVIKAE</sequence>
<keyword evidence="6" id="KW-1185">Reference proteome</keyword>
<feature type="modified residue" description="4-aspartylphosphate" evidence="3">
    <location>
        <position position="48"/>
    </location>
</feature>
<evidence type="ECO:0000313" key="6">
    <source>
        <dbReference type="Proteomes" id="UP000218542"/>
    </source>
</evidence>
<dbReference type="PANTHER" id="PTHR44591">
    <property type="entry name" value="STRESS RESPONSE REGULATOR PROTEIN 1"/>
    <property type="match status" value="1"/>
</dbReference>
<dbReference type="PANTHER" id="PTHR44591:SF14">
    <property type="entry name" value="PROTEIN PILG"/>
    <property type="match status" value="1"/>
</dbReference>
<organism evidence="5 6">
    <name type="scientific">Candidatus Scalindua japonica</name>
    <dbReference type="NCBI Taxonomy" id="1284222"/>
    <lineage>
        <taxon>Bacteria</taxon>
        <taxon>Pseudomonadati</taxon>
        <taxon>Planctomycetota</taxon>
        <taxon>Candidatus Brocadiia</taxon>
        <taxon>Candidatus Brocadiales</taxon>
        <taxon>Candidatus Scalinduaceae</taxon>
        <taxon>Candidatus Scalindua</taxon>
    </lineage>
</organism>
<dbReference type="AlphaFoldDB" id="A0A286TXT9"/>
<keyword evidence="2" id="KW-0902">Two-component regulatory system</keyword>
<accession>A0A286TXT9</accession>
<reference evidence="6" key="1">
    <citation type="journal article" date="2017" name="Environ. Microbiol. Rep.">
        <title>Genetic Diversity of Marine Anaerobic Ammonium-Oxidizing Bacteria as Revealed by Genomic and Proteomic Analyses of 'Candidatus Scalindua japonica'.</title>
        <authorList>
            <person name="Oshiki M."/>
            <person name="Mizuto K."/>
            <person name="Kimura Z."/>
            <person name="Kindaichi T."/>
            <person name="Satoh H."/>
            <person name="Okabe S."/>
        </authorList>
    </citation>
    <scope>NUCLEOTIDE SEQUENCE [LARGE SCALE GENOMIC DNA]</scope>
    <source>
        <strain evidence="6">husup-a2</strain>
    </source>
</reference>
<evidence type="ECO:0000256" key="2">
    <source>
        <dbReference type="ARBA" id="ARBA00023012"/>
    </source>
</evidence>
<dbReference type="SUPFAM" id="SSF52172">
    <property type="entry name" value="CheY-like"/>
    <property type="match status" value="1"/>
</dbReference>
<keyword evidence="1 3" id="KW-0597">Phosphoprotein</keyword>
<dbReference type="InterPro" id="IPR050595">
    <property type="entry name" value="Bact_response_regulator"/>
</dbReference>
<dbReference type="GO" id="GO:0000160">
    <property type="term" value="P:phosphorelay signal transduction system"/>
    <property type="evidence" value="ECO:0007669"/>
    <property type="project" value="UniProtKB-KW"/>
</dbReference>
<protein>
    <submittedName>
        <fullName evidence="5">Response regulator</fullName>
    </submittedName>
</protein>
<name>A0A286TXT9_9BACT</name>
<proteinExistence type="predicted"/>
<dbReference type="Gene3D" id="3.40.50.2300">
    <property type="match status" value="1"/>
</dbReference>
<dbReference type="PROSITE" id="PS50110">
    <property type="entry name" value="RESPONSE_REGULATORY"/>
    <property type="match status" value="1"/>
</dbReference>
<dbReference type="Pfam" id="PF00072">
    <property type="entry name" value="Response_reg"/>
    <property type="match status" value="1"/>
</dbReference>
<feature type="domain" description="Response regulatory" evidence="4">
    <location>
        <begin position="1"/>
        <end position="113"/>
    </location>
</feature>
<dbReference type="InterPro" id="IPR011006">
    <property type="entry name" value="CheY-like_superfamily"/>
</dbReference>
<evidence type="ECO:0000313" key="5">
    <source>
        <dbReference type="EMBL" id="GAX60703.1"/>
    </source>
</evidence>
<evidence type="ECO:0000256" key="3">
    <source>
        <dbReference type="PROSITE-ProRule" id="PRU00169"/>
    </source>
</evidence>
<dbReference type="InterPro" id="IPR001789">
    <property type="entry name" value="Sig_transdc_resp-reg_receiver"/>
</dbReference>
<dbReference type="EMBL" id="BAOS01000013">
    <property type="protein sequence ID" value="GAX60703.1"/>
    <property type="molecule type" value="Genomic_DNA"/>
</dbReference>
<gene>
    <name evidence="5" type="ORF">SCALIN_C13_0220</name>
</gene>